<sequence length="117" mass="13373">MRERLSSNAKIVAPYQTRPPLPEFLRPRAPMPGSCRPAALRSGERHARGSCLSGQKGDDAVRRRGAAALQTRSAVDEEVLRAFQGQRWRRRVQRDFRLKRQISQTGSRSFFSKLLLR</sequence>
<evidence type="ECO:0000313" key="2">
    <source>
        <dbReference type="EMBL" id="KAG2619960.1"/>
    </source>
</evidence>
<feature type="region of interest" description="Disordered" evidence="1">
    <location>
        <begin position="18"/>
        <end position="65"/>
    </location>
</feature>
<protein>
    <submittedName>
        <fullName evidence="2">Uncharacterized protein</fullName>
    </submittedName>
</protein>
<name>A0A8T0UB20_PANVG</name>
<reference evidence="2" key="1">
    <citation type="submission" date="2020-05" db="EMBL/GenBank/DDBJ databases">
        <title>WGS assembly of Panicum virgatum.</title>
        <authorList>
            <person name="Lovell J.T."/>
            <person name="Jenkins J."/>
            <person name="Shu S."/>
            <person name="Juenger T.E."/>
            <person name="Schmutz J."/>
        </authorList>
    </citation>
    <scope>NUCLEOTIDE SEQUENCE</scope>
    <source>
        <strain evidence="2">AP13</strain>
    </source>
</reference>
<dbReference type="AlphaFoldDB" id="A0A8T0UB20"/>
<comment type="caution">
    <text evidence="2">The sequence shown here is derived from an EMBL/GenBank/DDBJ whole genome shotgun (WGS) entry which is preliminary data.</text>
</comment>
<gene>
    <name evidence="2" type="ORF">PVAP13_3NG144200</name>
</gene>
<proteinExistence type="predicted"/>
<accession>A0A8T0UB20</accession>
<evidence type="ECO:0000313" key="3">
    <source>
        <dbReference type="Proteomes" id="UP000823388"/>
    </source>
</evidence>
<keyword evidence="3" id="KW-1185">Reference proteome</keyword>
<evidence type="ECO:0000256" key="1">
    <source>
        <dbReference type="SAM" id="MobiDB-lite"/>
    </source>
</evidence>
<dbReference type="Proteomes" id="UP000823388">
    <property type="component" value="Chromosome 3N"/>
</dbReference>
<organism evidence="2 3">
    <name type="scientific">Panicum virgatum</name>
    <name type="common">Blackwell switchgrass</name>
    <dbReference type="NCBI Taxonomy" id="38727"/>
    <lineage>
        <taxon>Eukaryota</taxon>
        <taxon>Viridiplantae</taxon>
        <taxon>Streptophyta</taxon>
        <taxon>Embryophyta</taxon>
        <taxon>Tracheophyta</taxon>
        <taxon>Spermatophyta</taxon>
        <taxon>Magnoliopsida</taxon>
        <taxon>Liliopsida</taxon>
        <taxon>Poales</taxon>
        <taxon>Poaceae</taxon>
        <taxon>PACMAD clade</taxon>
        <taxon>Panicoideae</taxon>
        <taxon>Panicodae</taxon>
        <taxon>Paniceae</taxon>
        <taxon>Panicinae</taxon>
        <taxon>Panicum</taxon>
        <taxon>Panicum sect. Hiantes</taxon>
    </lineage>
</organism>
<dbReference type="EMBL" id="CM029042">
    <property type="protein sequence ID" value="KAG2619960.1"/>
    <property type="molecule type" value="Genomic_DNA"/>
</dbReference>